<reference evidence="3 4" key="1">
    <citation type="submission" date="2020-04" db="EMBL/GenBank/DDBJ databases">
        <title>Usitatibacter rugosus gen. nov., sp. nov. and Usitatibacter palustris sp. nov., novel members of Usitatibacteraceae fam. nov. within the order Nitrosomonadales isolated from soil.</title>
        <authorList>
            <person name="Huber K.J."/>
            <person name="Neumann-Schaal M."/>
            <person name="Geppert A."/>
            <person name="Luckner M."/>
            <person name="Wanner G."/>
            <person name="Overmann J."/>
        </authorList>
    </citation>
    <scope>NUCLEOTIDE SEQUENCE [LARGE SCALE GENOMIC DNA]</scope>
    <source>
        <strain evidence="3 4">0125_3</strain>
    </source>
</reference>
<evidence type="ECO:0000313" key="4">
    <source>
        <dbReference type="Proteomes" id="UP000501534"/>
    </source>
</evidence>
<evidence type="ECO:0000313" key="3">
    <source>
        <dbReference type="EMBL" id="QJR09241.1"/>
    </source>
</evidence>
<dbReference type="PANTHER" id="PTHR39203">
    <property type="entry name" value="CYTOPLASMIC PROTEIN-RELATED"/>
    <property type="match status" value="1"/>
</dbReference>
<keyword evidence="4" id="KW-1185">Reference proteome</keyword>
<feature type="compositionally biased region" description="Polar residues" evidence="1">
    <location>
        <begin position="32"/>
        <end position="45"/>
    </location>
</feature>
<sequence>MRRASRLSARCTTVPVRLNVREITLRRQHCSSNFTNNQSSASSNCVPKPASLEPTMRTRPSSAFERTANMEPLPKVEDLAPKLRSHGIELPPGVVRVGAFGDSDELSQELLSLIRVGRKRGGAALLWAYEAESEPLPRIGEIEIVVNYFNAPCFVTRTTEVEVVPFNQVSAQFAAREGEGDGSLEYWRKAHWACFSRDCGRMGRMPNETMPVICCSFEVLNVVPVSQAG</sequence>
<protein>
    <recommendedName>
        <fullName evidence="2">ASCH domain-containing protein</fullName>
    </recommendedName>
</protein>
<dbReference type="SUPFAM" id="SSF88697">
    <property type="entry name" value="PUA domain-like"/>
    <property type="match status" value="1"/>
</dbReference>
<dbReference type="PANTHER" id="PTHR39203:SF1">
    <property type="entry name" value="CYTOPLASMIC PROTEIN"/>
    <property type="match status" value="1"/>
</dbReference>
<dbReference type="CDD" id="cd06553">
    <property type="entry name" value="ASCH_Ef3133_like"/>
    <property type="match status" value="1"/>
</dbReference>
<evidence type="ECO:0000256" key="1">
    <source>
        <dbReference type="SAM" id="MobiDB-lite"/>
    </source>
</evidence>
<organism evidence="3 4">
    <name type="scientific">Usitatibacter rugosus</name>
    <dbReference type="NCBI Taxonomy" id="2732067"/>
    <lineage>
        <taxon>Bacteria</taxon>
        <taxon>Pseudomonadati</taxon>
        <taxon>Pseudomonadota</taxon>
        <taxon>Betaproteobacteria</taxon>
        <taxon>Nitrosomonadales</taxon>
        <taxon>Usitatibacteraceae</taxon>
        <taxon>Usitatibacter</taxon>
    </lineage>
</organism>
<dbReference type="Gene3D" id="3.10.400.10">
    <property type="entry name" value="Sulfate adenylyltransferase"/>
    <property type="match status" value="1"/>
</dbReference>
<dbReference type="Proteomes" id="UP000501534">
    <property type="component" value="Chromosome"/>
</dbReference>
<accession>A0A6M4GPV1</accession>
<gene>
    <name evidence="3" type="ORF">DSM104443_00278</name>
</gene>
<dbReference type="AlphaFoldDB" id="A0A6M4GPV1"/>
<dbReference type="InterPro" id="IPR015947">
    <property type="entry name" value="PUA-like_sf"/>
</dbReference>
<dbReference type="InterPro" id="IPR009326">
    <property type="entry name" value="DUF984"/>
</dbReference>
<dbReference type="Pfam" id="PF04266">
    <property type="entry name" value="ASCH"/>
    <property type="match status" value="1"/>
</dbReference>
<evidence type="ECO:0000259" key="2">
    <source>
        <dbReference type="SMART" id="SM01022"/>
    </source>
</evidence>
<name>A0A6M4GPV1_9PROT</name>
<proteinExistence type="predicted"/>
<feature type="domain" description="ASCH" evidence="2">
    <location>
        <begin position="104"/>
        <end position="221"/>
    </location>
</feature>
<dbReference type="InterPro" id="IPR007374">
    <property type="entry name" value="ASCH_domain"/>
</dbReference>
<dbReference type="SMART" id="SM01022">
    <property type="entry name" value="ASCH"/>
    <property type="match status" value="1"/>
</dbReference>
<dbReference type="KEGG" id="uru:DSM104443_00278"/>
<dbReference type="EMBL" id="CP053069">
    <property type="protein sequence ID" value="QJR09241.1"/>
    <property type="molecule type" value="Genomic_DNA"/>
</dbReference>
<feature type="region of interest" description="Disordered" evidence="1">
    <location>
        <begin position="32"/>
        <end position="59"/>
    </location>
</feature>